<protein>
    <submittedName>
        <fullName evidence="2">Lambda integrase-like/DNA breaking-rejoiningenzyme, catalytic core</fullName>
    </submittedName>
</protein>
<evidence type="ECO:0000313" key="3">
    <source>
        <dbReference type="Proteomes" id="UP000061432"/>
    </source>
</evidence>
<dbReference type="Pfam" id="PF20172">
    <property type="entry name" value="DUF6538"/>
    <property type="match status" value="1"/>
</dbReference>
<evidence type="ECO:0000313" key="2">
    <source>
        <dbReference type="EMBL" id="BAQ47572.1"/>
    </source>
</evidence>
<evidence type="ECO:0000259" key="1">
    <source>
        <dbReference type="Pfam" id="PF20172"/>
    </source>
</evidence>
<name>A0A0C6FKE4_9HYPH</name>
<accession>A0A0C6FKE4</accession>
<dbReference type="InterPro" id="IPR046668">
    <property type="entry name" value="DUF6538"/>
</dbReference>
<dbReference type="Proteomes" id="UP000061432">
    <property type="component" value="Chromosome"/>
</dbReference>
<organism evidence="2 3">
    <name type="scientific">Methylobacterium aquaticum</name>
    <dbReference type="NCBI Taxonomy" id="270351"/>
    <lineage>
        <taxon>Bacteria</taxon>
        <taxon>Pseudomonadati</taxon>
        <taxon>Pseudomonadota</taxon>
        <taxon>Alphaproteobacteria</taxon>
        <taxon>Hyphomicrobiales</taxon>
        <taxon>Methylobacteriaceae</taxon>
        <taxon>Methylobacterium</taxon>
    </lineage>
</organism>
<dbReference type="KEGG" id="maqu:Maq22A_c23030"/>
<dbReference type="AlphaFoldDB" id="A0A0C6FKE4"/>
<proteinExistence type="predicted"/>
<gene>
    <name evidence="2" type="ORF">Maq22A_c23030</name>
</gene>
<dbReference type="EMBL" id="AP014704">
    <property type="protein sequence ID" value="BAQ47572.1"/>
    <property type="molecule type" value="Genomic_DNA"/>
</dbReference>
<reference evidence="3" key="2">
    <citation type="submission" date="2015-01" db="EMBL/GenBank/DDBJ databases">
        <title>Complete genome sequence of Methylobacterium aquaticum strain 22A.</title>
        <authorList>
            <person name="Tani A."/>
            <person name="Ogura Y."/>
            <person name="Hayashi T."/>
        </authorList>
    </citation>
    <scope>NUCLEOTIDE SEQUENCE [LARGE SCALE GENOMIC DNA]</scope>
    <source>
        <strain evidence="3">MA-22A</strain>
    </source>
</reference>
<dbReference type="PATRIC" id="fig|270351.10.peg.4441"/>
<feature type="domain" description="DUF6538" evidence="1">
    <location>
        <begin position="8"/>
        <end position="70"/>
    </location>
</feature>
<sequence length="113" mass="12845">MGLMNYLLWDRHGTYYFRRIIPAELRPFMPAPWTGKANWKESLQTKDPATAKRAQARLLSRCVADFEEAERTRREGPAKPGLRPLAALPPVAEIEADFLSGLLEEDAAHRRLG</sequence>
<reference evidence="2 3" key="1">
    <citation type="journal article" date="2015" name="Genome Announc.">
        <title>Complete Genome Sequence of Methylobacterium aquaticum Strain 22A, Isolated from Racomitrium japonicum Moss.</title>
        <authorList>
            <person name="Tani A."/>
            <person name="Ogura Y."/>
            <person name="Hayashi T."/>
            <person name="Kimbara K."/>
        </authorList>
    </citation>
    <scope>NUCLEOTIDE SEQUENCE [LARGE SCALE GENOMIC DNA]</scope>
    <source>
        <strain evidence="2 3">MA-22A</strain>
    </source>
</reference>